<reference evidence="2" key="2">
    <citation type="submission" date="2021-09" db="EMBL/GenBank/DDBJ databases">
        <authorList>
            <person name="Gilroy R."/>
        </authorList>
    </citation>
    <scope>NUCLEOTIDE SEQUENCE</scope>
    <source>
        <strain evidence="2">ChiBcec21-2208</strain>
    </source>
</reference>
<dbReference type="Proteomes" id="UP000782880">
    <property type="component" value="Unassembled WGS sequence"/>
</dbReference>
<dbReference type="Gene3D" id="2.30.29.50">
    <property type="entry name" value="Bacterial Pleckstrin homology domain"/>
    <property type="match status" value="1"/>
</dbReference>
<dbReference type="Pfam" id="PF08000">
    <property type="entry name" value="bPH_1"/>
    <property type="match status" value="1"/>
</dbReference>
<gene>
    <name evidence="2" type="ORF">K8V20_14020</name>
</gene>
<protein>
    <submittedName>
        <fullName evidence="2">PH domain-containing protein</fullName>
    </submittedName>
</protein>
<name>A0A921IMQ7_9FIRM</name>
<organism evidence="2 3">
    <name type="scientific">Subdoligranulum variabile</name>
    <dbReference type="NCBI Taxonomy" id="214851"/>
    <lineage>
        <taxon>Bacteria</taxon>
        <taxon>Bacillati</taxon>
        <taxon>Bacillota</taxon>
        <taxon>Clostridia</taxon>
        <taxon>Eubacteriales</taxon>
        <taxon>Oscillospiraceae</taxon>
        <taxon>Subdoligranulum</taxon>
    </lineage>
</organism>
<feature type="domain" description="Bacterial Pleckstrin homology" evidence="1">
    <location>
        <begin position="13"/>
        <end position="120"/>
    </location>
</feature>
<reference evidence="2" key="1">
    <citation type="journal article" date="2021" name="PeerJ">
        <title>Extensive microbial diversity within the chicken gut microbiome revealed by metagenomics and culture.</title>
        <authorList>
            <person name="Gilroy R."/>
            <person name="Ravi A."/>
            <person name="Getino M."/>
            <person name="Pursley I."/>
            <person name="Horton D.L."/>
            <person name="Alikhan N.F."/>
            <person name="Baker D."/>
            <person name="Gharbi K."/>
            <person name="Hall N."/>
            <person name="Watson M."/>
            <person name="Adriaenssens E.M."/>
            <person name="Foster-Nyarko E."/>
            <person name="Jarju S."/>
            <person name="Secka A."/>
            <person name="Antonio M."/>
            <person name="Oren A."/>
            <person name="Chaudhuri R.R."/>
            <person name="La Ragione R."/>
            <person name="Hildebrand F."/>
            <person name="Pallen M.J."/>
        </authorList>
    </citation>
    <scope>NUCLEOTIDE SEQUENCE</scope>
    <source>
        <strain evidence="2">ChiBcec21-2208</strain>
    </source>
</reference>
<dbReference type="CDD" id="cd13225">
    <property type="entry name" value="PH-like_bacteria"/>
    <property type="match status" value="1"/>
</dbReference>
<dbReference type="InterPro" id="IPR012544">
    <property type="entry name" value="PHb"/>
</dbReference>
<dbReference type="InterPro" id="IPR037063">
    <property type="entry name" value="PHb_sf"/>
</dbReference>
<proteinExistence type="predicted"/>
<accession>A0A921IMQ7</accession>
<dbReference type="EMBL" id="DYVE01000355">
    <property type="protein sequence ID" value="HJG29746.1"/>
    <property type="molecule type" value="Genomic_DNA"/>
</dbReference>
<evidence type="ECO:0000259" key="1">
    <source>
        <dbReference type="Pfam" id="PF08000"/>
    </source>
</evidence>
<sequence length="123" mass="13987">MANELQHYLIWTFTNEVKIPADVEDLLVPGEHPVCAYSTIRDVAIFTDRRLIVRDAQGLTGKKVEMYTLPYKSIDMYSTENAGHLDVNSEVELWTRAGHIKINLKRSADIRKIDKVLAAFILG</sequence>
<comment type="caution">
    <text evidence="2">The sequence shown here is derived from an EMBL/GenBank/DDBJ whole genome shotgun (WGS) entry which is preliminary data.</text>
</comment>
<dbReference type="SUPFAM" id="SSF50729">
    <property type="entry name" value="PH domain-like"/>
    <property type="match status" value="1"/>
</dbReference>
<dbReference type="AlphaFoldDB" id="A0A921IMQ7"/>
<evidence type="ECO:0000313" key="3">
    <source>
        <dbReference type="Proteomes" id="UP000782880"/>
    </source>
</evidence>
<evidence type="ECO:0000313" key="2">
    <source>
        <dbReference type="EMBL" id="HJG29746.1"/>
    </source>
</evidence>